<name>A0A7W4DES8_9GAMM</name>
<evidence type="ECO:0000313" key="3">
    <source>
        <dbReference type="Proteomes" id="UP000581189"/>
    </source>
</evidence>
<protein>
    <submittedName>
        <fullName evidence="2">Uncharacterized protein</fullName>
    </submittedName>
</protein>
<organism evidence="2 3">
    <name type="scientific">Aquipseudomonas guryensis</name>
    <dbReference type="NCBI Taxonomy" id="2759165"/>
    <lineage>
        <taxon>Bacteria</taxon>
        <taxon>Pseudomonadati</taxon>
        <taxon>Pseudomonadota</taxon>
        <taxon>Gammaproteobacteria</taxon>
        <taxon>Pseudomonadales</taxon>
        <taxon>Pseudomonadaceae</taxon>
        <taxon>Aquipseudomonas</taxon>
    </lineage>
</organism>
<comment type="caution">
    <text evidence="2">The sequence shown here is derived from an EMBL/GenBank/DDBJ whole genome shotgun (WGS) entry which is preliminary data.</text>
</comment>
<feature type="chain" id="PRO_5031154762" evidence="1">
    <location>
        <begin position="22"/>
        <end position="295"/>
    </location>
</feature>
<keyword evidence="3" id="KW-1185">Reference proteome</keyword>
<evidence type="ECO:0000313" key="2">
    <source>
        <dbReference type="EMBL" id="MBB1521265.1"/>
    </source>
</evidence>
<accession>A0A7W4DES8</accession>
<keyword evidence="1" id="KW-0732">Signal</keyword>
<dbReference type="RefSeq" id="WP_182835196.1">
    <property type="nucleotide sequence ID" value="NZ_JACJFN010000005.1"/>
</dbReference>
<feature type="signal peptide" evidence="1">
    <location>
        <begin position="1"/>
        <end position="21"/>
    </location>
</feature>
<dbReference type="AlphaFoldDB" id="A0A7W4DES8"/>
<dbReference type="EMBL" id="JACJFN010000005">
    <property type="protein sequence ID" value="MBB1521265.1"/>
    <property type="molecule type" value="Genomic_DNA"/>
</dbReference>
<sequence>MTPTRLLCLMLLCAPSGLLQAADAPTLRARHQALAAQLASNQFQRPLYLESSQADNQLQGDIYAEVAQPFAKAGPALQGIEQWCELLILHLNVKGCHASAAGAQAVLKLHVGRKFDQALADAYPFAFRYQVQAATADYLRVALQAAEGPLGTRDYRIVLEVLALDEQRSFLHLSYAYTYGAAANLAMQGYLATTGRDKVGFSIIGQTASGQPVYQGDMRGVVERNTMRYYLAVDAYLGALGLPAAARQEQRLNDWHSGVERYPRQLHELERADYLAMKYQEIERQQALQQGTVVE</sequence>
<evidence type="ECO:0000256" key="1">
    <source>
        <dbReference type="SAM" id="SignalP"/>
    </source>
</evidence>
<gene>
    <name evidence="2" type="ORF">H3H45_18635</name>
</gene>
<proteinExistence type="predicted"/>
<dbReference type="Proteomes" id="UP000581189">
    <property type="component" value="Unassembled WGS sequence"/>
</dbReference>
<reference evidence="2 3" key="1">
    <citation type="submission" date="2020-08" db="EMBL/GenBank/DDBJ databases">
        <authorList>
            <person name="Kim C.M."/>
        </authorList>
    </citation>
    <scope>NUCLEOTIDE SEQUENCE [LARGE SCALE GENOMIC DNA]</scope>
    <source>
        <strain evidence="2 3">SR9</strain>
    </source>
</reference>